<dbReference type="AlphaFoldDB" id="A0A084CNI6"/>
<dbReference type="InterPro" id="IPR000274">
    <property type="entry name" value="Adenylate_cyclase_1"/>
</dbReference>
<proteinExistence type="predicted"/>
<feature type="domain" description="Adenylate cyclase class-I N-terminal" evidence="1">
    <location>
        <begin position="5"/>
        <end position="198"/>
    </location>
</feature>
<dbReference type="OrthoDB" id="5571448at2"/>
<dbReference type="InterPro" id="IPR024685">
    <property type="entry name" value="Adenylate_cyclase_1_N"/>
</dbReference>
<protein>
    <submittedName>
        <fullName evidence="2">Adenylate cyclase</fullName>
    </submittedName>
</protein>
<keyword evidence="3" id="KW-1185">Reference proteome</keyword>
<dbReference type="Pfam" id="PF12633">
    <property type="entry name" value="Adenyl_cycl_N"/>
    <property type="match status" value="1"/>
</dbReference>
<dbReference type="PANTHER" id="PTHR38760:SF1">
    <property type="entry name" value="ADENYLATE CYCLASE"/>
    <property type="match status" value="1"/>
</dbReference>
<accession>A0A084CNI6</accession>
<gene>
    <name evidence="2" type="primary">cyaA</name>
    <name evidence="2" type="ORF">CF67_19030</name>
</gene>
<dbReference type="GO" id="GO:0006171">
    <property type="term" value="P:cAMP biosynthetic process"/>
    <property type="evidence" value="ECO:0007669"/>
    <property type="project" value="InterPro"/>
</dbReference>
<evidence type="ECO:0000313" key="3">
    <source>
        <dbReference type="Proteomes" id="UP000053784"/>
    </source>
</evidence>
<organism evidence="2 3">
    <name type="scientific">Candidatus Photodesmus blepharonis</name>
    <dbReference type="NCBI Taxonomy" id="1179155"/>
    <lineage>
        <taxon>Bacteria</taxon>
        <taxon>Pseudomonadati</taxon>
        <taxon>Pseudomonadota</taxon>
        <taxon>Gammaproteobacteria</taxon>
        <taxon>Vibrionales</taxon>
        <taxon>Vibrionaceae</taxon>
        <taxon>Candidatus Photodesmus</taxon>
    </lineage>
</organism>
<evidence type="ECO:0000313" key="2">
    <source>
        <dbReference type="EMBL" id="KEY91365.1"/>
    </source>
</evidence>
<reference evidence="2 3" key="1">
    <citation type="submission" date="2014-03" db="EMBL/GenBank/DDBJ databases">
        <title>Selection and divergence in the genomes of co-occurring obligate luminous symbionts with specific hosts.</title>
        <authorList>
            <person name="Hendry T.A."/>
            <person name="de Wet J.R."/>
            <person name="Dunlap P.V."/>
        </authorList>
    </citation>
    <scope>NUCLEOTIDE SEQUENCE [LARGE SCALE GENOMIC DNA]</scope>
    <source>
        <strain evidence="2 3">Ppalp.1</strain>
    </source>
</reference>
<sequence>MQAYMKTLVRRLDDLNQQRIERALLLMNLQSRNVFHLVPALLHFNHPAIPGYYSPDVPCGVYGLELNKIQQQFIRDVQLRTDQKFESTEAEEILGLYAMGSTSSIAQNTSSDLDIWVSVSPKMSNEQRNNLTNKCLLITDWAKKQEVEVNFFLMDEEYFRNDHSKEMAVSNSRSSQHLLLLDEFYRSAVRLAGKRLLWQIVPPNMDAYYDEYVENLYDLGYIRSSEWLDFGKLTYIPAEEYFSSNLWQLYKSIDAPYKSVLKATLLEAYSWEHPHTRLLSIDVKRHFFAKSQDLHEMDPYYLMLQKITNYLKCIGDDSRLHLIRRCFYLKTHEKLSYKPKIGSDTWRRKVLVDIISEWNWNETTVRKLDNHQNWQAEQARTIQNALLDALMLSYHYLIQCKSIGSTINPRDVSMLAHKLYTAFELLPDEVKALNSQSLPNPL</sequence>
<dbReference type="GO" id="GO:0004016">
    <property type="term" value="F:adenylate cyclase activity"/>
    <property type="evidence" value="ECO:0007669"/>
    <property type="project" value="InterPro"/>
</dbReference>
<name>A0A084CNI6_9GAMM</name>
<dbReference type="Proteomes" id="UP000053784">
    <property type="component" value="Unassembled WGS sequence"/>
</dbReference>
<dbReference type="Pfam" id="PF01295">
    <property type="entry name" value="Adenylate_cycl"/>
    <property type="match status" value="1"/>
</dbReference>
<comment type="caution">
    <text evidence="2">The sequence shown here is derived from an EMBL/GenBank/DDBJ whole genome shotgun (WGS) entry which is preliminary data.</text>
</comment>
<dbReference type="EMBL" id="JGVK01000011">
    <property type="protein sequence ID" value="KEY91365.1"/>
    <property type="molecule type" value="Genomic_DNA"/>
</dbReference>
<dbReference type="eggNOG" id="COG3072">
    <property type="taxonomic scope" value="Bacteria"/>
</dbReference>
<dbReference type="STRING" id="1179155.CF67_19030"/>
<evidence type="ECO:0000259" key="1">
    <source>
        <dbReference type="Pfam" id="PF12633"/>
    </source>
</evidence>
<dbReference type="PANTHER" id="PTHR38760">
    <property type="entry name" value="ADENYLATE CYCLASE"/>
    <property type="match status" value="1"/>
</dbReference>